<keyword evidence="4 10" id="KW-0812">Transmembrane</keyword>
<evidence type="ECO:0000256" key="2">
    <source>
        <dbReference type="ARBA" id="ARBA00022475"/>
    </source>
</evidence>
<accession>A0A9R1U315</accession>
<dbReference type="GO" id="GO:0005549">
    <property type="term" value="F:odorant binding"/>
    <property type="evidence" value="ECO:0007669"/>
    <property type="project" value="InterPro"/>
</dbReference>
<evidence type="ECO:0000313" key="11">
    <source>
        <dbReference type="Proteomes" id="UP000694866"/>
    </source>
</evidence>
<gene>
    <name evidence="12" type="primary">LOC105267892</name>
</gene>
<dbReference type="AlphaFoldDB" id="A0A9R1U315"/>
<evidence type="ECO:0000256" key="4">
    <source>
        <dbReference type="ARBA" id="ARBA00022692"/>
    </source>
</evidence>
<sequence length="388" mass="44799">MPHRDNALFHKETLLLLQYIGLWKPQGLSQWKSIVYDIYAAMMVIVTVTFGFSQFLAVVFLRKQNVKEFMEHIFMALTTSCVSFKVVNLLYCRSKISNILRTLTGAPFRCENAEEHEIRYQFSRKVRNVSISSFAYFMVALLYYSFEALMESFPERRLPVASWLPYDYSSITSWWFSSVYLLFAMIVGGLITVGFNVLFFEVMMQIVAQVKILKNRLAKMIDTLQEADGRKNNSDERLQECRLFRRCVEYHIDILRIAKETNGIFAAIVLIQYSITSLVLCSTIYLMSGATTSTGHFLKFGAYFGCMCHQILILCYAGHYTFLEFSSIRDVLYSSDWTELSIINKQSLRLMLVNAEKPLVFDCGGILQLDVEALKNVLKLAYSIYNIL</sequence>
<dbReference type="InterPro" id="IPR004117">
    <property type="entry name" value="7tm6_olfct_rcpt"/>
</dbReference>
<evidence type="ECO:0000256" key="3">
    <source>
        <dbReference type="ARBA" id="ARBA00022606"/>
    </source>
</evidence>
<keyword evidence="11" id="KW-1185">Reference proteome</keyword>
<evidence type="ECO:0000256" key="8">
    <source>
        <dbReference type="ARBA" id="ARBA00023170"/>
    </source>
</evidence>
<dbReference type="RefSeq" id="XP_011305341.1">
    <property type="nucleotide sequence ID" value="XM_011307039.1"/>
</dbReference>
<keyword evidence="3 10" id="KW-0716">Sensory transduction</keyword>
<keyword evidence="8 10" id="KW-0675">Receptor</keyword>
<evidence type="ECO:0000256" key="7">
    <source>
        <dbReference type="ARBA" id="ARBA00023136"/>
    </source>
</evidence>
<dbReference type="Pfam" id="PF02949">
    <property type="entry name" value="7tm_6"/>
    <property type="match status" value="1"/>
</dbReference>
<feature type="transmembrane region" description="Helical" evidence="10">
    <location>
        <begin position="300"/>
        <end position="323"/>
    </location>
</feature>
<comment type="subcellular location">
    <subcellularLocation>
        <location evidence="1 10">Cell membrane</location>
        <topology evidence="1 10">Multi-pass membrane protein</topology>
    </subcellularLocation>
</comment>
<keyword evidence="6 10" id="KW-1133">Transmembrane helix</keyword>
<feature type="transmembrane region" description="Helical" evidence="10">
    <location>
        <begin position="174"/>
        <end position="199"/>
    </location>
</feature>
<dbReference type="GO" id="GO:0005886">
    <property type="term" value="C:plasma membrane"/>
    <property type="evidence" value="ECO:0007669"/>
    <property type="project" value="UniProtKB-SubCell"/>
</dbReference>
<dbReference type="PANTHER" id="PTHR21137">
    <property type="entry name" value="ODORANT RECEPTOR"/>
    <property type="match status" value="1"/>
</dbReference>
<evidence type="ECO:0000256" key="6">
    <source>
        <dbReference type="ARBA" id="ARBA00022989"/>
    </source>
</evidence>
<dbReference type="OrthoDB" id="6597368at2759"/>
<feature type="transmembrane region" description="Helical" evidence="10">
    <location>
        <begin position="129"/>
        <end position="146"/>
    </location>
</feature>
<reference evidence="12" key="1">
    <citation type="submission" date="2025-08" db="UniProtKB">
        <authorList>
            <consortium name="RefSeq"/>
        </authorList>
    </citation>
    <scope>IDENTIFICATION</scope>
    <source>
        <strain evidence="12">USDA-PBARC FA_bdor</strain>
        <tissue evidence="12">Whole organism</tissue>
    </source>
</reference>
<name>A0A9R1U315_9HYME</name>
<keyword evidence="7 10" id="KW-0472">Membrane</keyword>
<organism evidence="11 12">
    <name type="scientific">Fopius arisanus</name>
    <dbReference type="NCBI Taxonomy" id="64838"/>
    <lineage>
        <taxon>Eukaryota</taxon>
        <taxon>Metazoa</taxon>
        <taxon>Ecdysozoa</taxon>
        <taxon>Arthropoda</taxon>
        <taxon>Hexapoda</taxon>
        <taxon>Insecta</taxon>
        <taxon>Pterygota</taxon>
        <taxon>Neoptera</taxon>
        <taxon>Endopterygota</taxon>
        <taxon>Hymenoptera</taxon>
        <taxon>Apocrita</taxon>
        <taxon>Ichneumonoidea</taxon>
        <taxon>Braconidae</taxon>
        <taxon>Opiinae</taxon>
        <taxon>Fopius</taxon>
    </lineage>
</organism>
<keyword evidence="9 10" id="KW-0807">Transducer</keyword>
<evidence type="ECO:0000256" key="9">
    <source>
        <dbReference type="ARBA" id="ARBA00023224"/>
    </source>
</evidence>
<keyword evidence="5 10" id="KW-0552">Olfaction</keyword>
<feature type="transmembrane region" description="Helical" evidence="10">
    <location>
        <begin position="38"/>
        <end position="61"/>
    </location>
</feature>
<proteinExistence type="inferred from homology"/>
<evidence type="ECO:0000256" key="10">
    <source>
        <dbReference type="RuleBase" id="RU351113"/>
    </source>
</evidence>
<evidence type="ECO:0000256" key="1">
    <source>
        <dbReference type="ARBA" id="ARBA00004651"/>
    </source>
</evidence>
<comment type="similarity">
    <text evidence="10">Belongs to the insect chemoreceptor superfamily. Heteromeric odorant receptor channel (TC 1.A.69) family.</text>
</comment>
<evidence type="ECO:0000313" key="12">
    <source>
        <dbReference type="RefSeq" id="XP_011305341.1"/>
    </source>
</evidence>
<dbReference type="Proteomes" id="UP000694866">
    <property type="component" value="Unplaced"/>
</dbReference>
<evidence type="ECO:0000256" key="5">
    <source>
        <dbReference type="ARBA" id="ARBA00022725"/>
    </source>
</evidence>
<protein>
    <recommendedName>
        <fullName evidence="10">Odorant receptor</fullName>
    </recommendedName>
</protein>
<feature type="transmembrane region" description="Helical" evidence="10">
    <location>
        <begin position="264"/>
        <end position="288"/>
    </location>
</feature>
<dbReference type="GO" id="GO:0007165">
    <property type="term" value="P:signal transduction"/>
    <property type="evidence" value="ECO:0007669"/>
    <property type="project" value="UniProtKB-KW"/>
</dbReference>
<dbReference type="GO" id="GO:0004984">
    <property type="term" value="F:olfactory receptor activity"/>
    <property type="evidence" value="ECO:0007669"/>
    <property type="project" value="InterPro"/>
</dbReference>
<dbReference type="KEGG" id="fas:105267892"/>
<dbReference type="PANTHER" id="PTHR21137:SF35">
    <property type="entry name" value="ODORANT RECEPTOR 19A-RELATED"/>
    <property type="match status" value="1"/>
</dbReference>
<comment type="caution">
    <text evidence="10">Lacks conserved residue(s) required for the propagation of feature annotation.</text>
</comment>
<keyword evidence="2" id="KW-1003">Cell membrane</keyword>
<dbReference type="GeneID" id="105267892"/>